<evidence type="ECO:0000256" key="11">
    <source>
        <dbReference type="PIRSR" id="PIRSR000429-1"/>
    </source>
</evidence>
<organism evidence="15 16">
    <name type="scientific">Cyclotella atomus</name>
    <dbReference type="NCBI Taxonomy" id="382360"/>
    <lineage>
        <taxon>Eukaryota</taxon>
        <taxon>Sar</taxon>
        <taxon>Stramenopiles</taxon>
        <taxon>Ochrophyta</taxon>
        <taxon>Bacillariophyta</taxon>
        <taxon>Coscinodiscophyceae</taxon>
        <taxon>Thalassiosirophycidae</taxon>
        <taxon>Stephanodiscales</taxon>
        <taxon>Stephanodiscaceae</taxon>
        <taxon>Cyclotella</taxon>
    </lineage>
</organism>
<feature type="domain" description="Thiolase C-terminal" evidence="14">
    <location>
        <begin position="275"/>
        <end position="394"/>
    </location>
</feature>
<dbReference type="Pfam" id="PF00108">
    <property type="entry name" value="Thiolase_N"/>
    <property type="match status" value="1"/>
</dbReference>
<comment type="pathway">
    <text evidence="2">Lipid metabolism.</text>
</comment>
<dbReference type="PANTHER" id="PTHR43853">
    <property type="entry name" value="3-KETOACYL-COA THIOLASE, PEROXISOMAL"/>
    <property type="match status" value="1"/>
</dbReference>
<evidence type="ECO:0000256" key="3">
    <source>
        <dbReference type="ARBA" id="ARBA00010982"/>
    </source>
</evidence>
<dbReference type="PROSITE" id="PS00098">
    <property type="entry name" value="THIOLASE_1"/>
    <property type="match status" value="1"/>
</dbReference>
<protein>
    <recommendedName>
        <fullName evidence="10">acetyl-CoA C-acyltransferase</fullName>
        <ecNumber evidence="10">2.3.1.16</ecNumber>
    </recommendedName>
</protein>
<keyword evidence="6" id="KW-0809">Transit peptide</keyword>
<name>A0ABD3Q1A7_9STRA</name>
<evidence type="ECO:0000259" key="14">
    <source>
        <dbReference type="Pfam" id="PF02803"/>
    </source>
</evidence>
<evidence type="ECO:0000256" key="5">
    <source>
        <dbReference type="ARBA" id="ARBA00022832"/>
    </source>
</evidence>
<keyword evidence="7" id="KW-0443">Lipid metabolism</keyword>
<dbReference type="EC" id="2.3.1.16" evidence="10"/>
<accession>A0ABD3Q1A7</accession>
<evidence type="ECO:0000256" key="8">
    <source>
        <dbReference type="ARBA" id="ARBA00023140"/>
    </source>
</evidence>
<feature type="active site" description="Proton acceptor" evidence="11">
    <location>
        <position position="382"/>
    </location>
</feature>
<keyword evidence="16" id="KW-1185">Reference proteome</keyword>
<dbReference type="EMBL" id="JALLPJ020000379">
    <property type="protein sequence ID" value="KAL3793832.1"/>
    <property type="molecule type" value="Genomic_DNA"/>
</dbReference>
<comment type="subcellular location">
    <subcellularLocation>
        <location evidence="1">Peroxisome</location>
    </subcellularLocation>
</comment>
<sequence>MDPRDPVIVSAIRTPLCRAKSNGKLAHLPPSSLLTAVLRGVFIRHPQQHADGKTLQEEDCIIPPSSVQDICVGNVLAPPTAAVAFRMAALSSGIPHTTSLSTVNRQCSSGLQAIANIAHAIQCGSIDIGIGCGVESMSTDNMGELYTNFPPNVDWDAQSKDAMDCVIPMGITSENVAKKYRLDRNTLDEFAAKSHVKAAMAQKSDKFKSEIITVDNVDADDGIRPATTAEKLAKLKPAFSKSGSTTAGNSSQLTDGAAAVLLMSRAEAVKRNLPILGVWRSYAVEGVPPKIMGVGPIFAIPSALKKANKSIENVDLFEINEAFASQAYYSVHVLGIDENKVNPNGGAIALGHPLGCTGARLVVSLLNEMKREGHKIGVVSMCVGGGMGAAAVLEVEDARSSL</sequence>
<proteinExistence type="inferred from homology"/>
<feature type="active site" description="Acyl-thioester intermediate" evidence="11">
    <location>
        <position position="107"/>
    </location>
</feature>
<evidence type="ECO:0000259" key="13">
    <source>
        <dbReference type="Pfam" id="PF00108"/>
    </source>
</evidence>
<dbReference type="CDD" id="cd00751">
    <property type="entry name" value="thiolase"/>
    <property type="match status" value="1"/>
</dbReference>
<dbReference type="Gene3D" id="3.40.47.10">
    <property type="match status" value="2"/>
</dbReference>
<dbReference type="InterPro" id="IPR016039">
    <property type="entry name" value="Thiolase-like"/>
</dbReference>
<dbReference type="PIRSF" id="PIRSF000429">
    <property type="entry name" value="Ac-CoA_Ac_transf"/>
    <property type="match status" value="1"/>
</dbReference>
<reference evidence="15 16" key="1">
    <citation type="submission" date="2024-10" db="EMBL/GenBank/DDBJ databases">
        <title>Updated reference genomes for cyclostephanoid diatoms.</title>
        <authorList>
            <person name="Roberts W.R."/>
            <person name="Alverson A.J."/>
        </authorList>
    </citation>
    <scope>NUCLEOTIDE SEQUENCE [LARGE SCALE GENOMIC DNA]</scope>
    <source>
        <strain evidence="15 16">AJA010-31</strain>
    </source>
</reference>
<evidence type="ECO:0000313" key="15">
    <source>
        <dbReference type="EMBL" id="KAL3793832.1"/>
    </source>
</evidence>
<evidence type="ECO:0000256" key="2">
    <source>
        <dbReference type="ARBA" id="ARBA00005189"/>
    </source>
</evidence>
<dbReference type="PROSITE" id="PS00737">
    <property type="entry name" value="THIOLASE_2"/>
    <property type="match status" value="1"/>
</dbReference>
<keyword evidence="8" id="KW-0576">Peroxisome</keyword>
<dbReference type="GO" id="GO:0005777">
    <property type="term" value="C:peroxisome"/>
    <property type="evidence" value="ECO:0007669"/>
    <property type="project" value="UniProtKB-SubCell"/>
</dbReference>
<evidence type="ECO:0000256" key="1">
    <source>
        <dbReference type="ARBA" id="ARBA00004275"/>
    </source>
</evidence>
<comment type="caution">
    <text evidence="15">The sequence shown here is derived from an EMBL/GenBank/DDBJ whole genome shotgun (WGS) entry which is preliminary data.</text>
</comment>
<dbReference type="InterPro" id="IPR002155">
    <property type="entry name" value="Thiolase"/>
</dbReference>
<dbReference type="NCBIfam" id="TIGR01930">
    <property type="entry name" value="AcCoA-C-Actrans"/>
    <property type="match status" value="1"/>
</dbReference>
<evidence type="ECO:0000256" key="9">
    <source>
        <dbReference type="ARBA" id="ARBA00023315"/>
    </source>
</evidence>
<evidence type="ECO:0000313" key="16">
    <source>
        <dbReference type="Proteomes" id="UP001530400"/>
    </source>
</evidence>
<keyword evidence="9 12" id="KW-0012">Acyltransferase</keyword>
<dbReference type="InterPro" id="IPR020613">
    <property type="entry name" value="Thiolase_CS"/>
</dbReference>
<comment type="similarity">
    <text evidence="3 12">Belongs to the thiolase-like superfamily. Thiolase family.</text>
</comment>
<dbReference type="InterPro" id="IPR020616">
    <property type="entry name" value="Thiolase_N"/>
</dbReference>
<dbReference type="InterPro" id="IPR020610">
    <property type="entry name" value="Thiolase_AS"/>
</dbReference>
<dbReference type="PANTHER" id="PTHR43853:SF8">
    <property type="entry name" value="3-KETOACYL-COA THIOLASE, PEROXISOMAL"/>
    <property type="match status" value="1"/>
</dbReference>
<dbReference type="InterPro" id="IPR020615">
    <property type="entry name" value="Thiolase_acyl_enz_int_AS"/>
</dbReference>
<gene>
    <name evidence="15" type="ORF">ACHAWO_012701</name>
</gene>
<dbReference type="SUPFAM" id="SSF53901">
    <property type="entry name" value="Thiolase-like"/>
    <property type="match status" value="2"/>
</dbReference>
<keyword evidence="4 12" id="KW-0808">Transferase</keyword>
<evidence type="ECO:0000256" key="10">
    <source>
        <dbReference type="ARBA" id="ARBA00024073"/>
    </source>
</evidence>
<dbReference type="GO" id="GO:0003988">
    <property type="term" value="F:acetyl-CoA C-acyltransferase activity"/>
    <property type="evidence" value="ECO:0007669"/>
    <property type="project" value="UniProtKB-EC"/>
</dbReference>
<dbReference type="Pfam" id="PF02803">
    <property type="entry name" value="Thiolase_C"/>
    <property type="match status" value="1"/>
</dbReference>
<keyword evidence="5" id="KW-0276">Fatty acid metabolism</keyword>
<dbReference type="InterPro" id="IPR020617">
    <property type="entry name" value="Thiolase_C"/>
</dbReference>
<dbReference type="GO" id="GO:0006631">
    <property type="term" value="P:fatty acid metabolic process"/>
    <property type="evidence" value="ECO:0007669"/>
    <property type="project" value="UniProtKB-KW"/>
</dbReference>
<evidence type="ECO:0000256" key="7">
    <source>
        <dbReference type="ARBA" id="ARBA00023098"/>
    </source>
</evidence>
<dbReference type="PROSITE" id="PS00099">
    <property type="entry name" value="THIOLASE_3"/>
    <property type="match status" value="1"/>
</dbReference>
<feature type="domain" description="Thiolase N-terminal" evidence="13">
    <location>
        <begin position="7"/>
        <end position="265"/>
    </location>
</feature>
<dbReference type="AlphaFoldDB" id="A0ABD3Q1A7"/>
<evidence type="ECO:0000256" key="4">
    <source>
        <dbReference type="ARBA" id="ARBA00022679"/>
    </source>
</evidence>
<evidence type="ECO:0000256" key="12">
    <source>
        <dbReference type="RuleBase" id="RU003557"/>
    </source>
</evidence>
<dbReference type="InterPro" id="IPR050215">
    <property type="entry name" value="Thiolase-like_sf_Thiolase"/>
</dbReference>
<dbReference type="Proteomes" id="UP001530400">
    <property type="component" value="Unassembled WGS sequence"/>
</dbReference>
<feature type="active site" description="Proton acceptor" evidence="11">
    <location>
        <position position="352"/>
    </location>
</feature>
<evidence type="ECO:0000256" key="6">
    <source>
        <dbReference type="ARBA" id="ARBA00022946"/>
    </source>
</evidence>